<organism evidence="2 3">
    <name type="scientific">Fusarium flagelliforme</name>
    <dbReference type="NCBI Taxonomy" id="2675880"/>
    <lineage>
        <taxon>Eukaryota</taxon>
        <taxon>Fungi</taxon>
        <taxon>Dikarya</taxon>
        <taxon>Ascomycota</taxon>
        <taxon>Pezizomycotina</taxon>
        <taxon>Sordariomycetes</taxon>
        <taxon>Hypocreomycetidae</taxon>
        <taxon>Hypocreales</taxon>
        <taxon>Nectriaceae</taxon>
        <taxon>Fusarium</taxon>
        <taxon>Fusarium incarnatum-equiseti species complex</taxon>
    </lineage>
</organism>
<dbReference type="EMBL" id="PXXK01000271">
    <property type="protein sequence ID" value="RFN47091.1"/>
    <property type="molecule type" value="Genomic_DNA"/>
</dbReference>
<evidence type="ECO:0000313" key="2">
    <source>
        <dbReference type="EMBL" id="RFN47091.1"/>
    </source>
</evidence>
<protein>
    <submittedName>
        <fullName evidence="2">Uncharacterized protein</fullName>
    </submittedName>
</protein>
<keyword evidence="3" id="KW-1185">Reference proteome</keyword>
<evidence type="ECO:0000256" key="1">
    <source>
        <dbReference type="SAM" id="MobiDB-lite"/>
    </source>
</evidence>
<gene>
    <name evidence="2" type="ORF">FIE12Z_8616</name>
</gene>
<accession>A0A395MGW6</accession>
<sequence>MASTTKPSRRPHRQLGYGIPGGERDLAFKKAIAEQVRTFVSSTDNLPAFKLTKWKNRVHQRGLLEVTNDFLEVKGKGTEFWPYWKTDLNYQRDTVKIRCLMTKVFWSTACEKKRKRSTTSPGVHLSQTSRDALHQPVKTEESSSVTEFPNEPSQFDDRGNTVDNPIDIENMTSNSSMPGPSTDNDPWANHNISFRRANEGSENHVTDAFMPISSDIPDFTNWHDSTSTRASLPAGGNIGPAVDPYDGPDSPPRVAQNRQESSKRPVEPDSNNNRPLKTHKPNLSKGKEVASSTTITKSGRTVRQRSFPDRSTDEQLEAAVGSSSSSASQEGSYANRCQQRQAKDSTNGSTSATPLHPETSRSRTSQSTPRAQAARWAAEQAERAAGEVQTTAMGPASSSAVAQQERPDMVHDTTSLPQARSSESQEQARISEMNRIASAVRTDTEISQVPLPAPRNQMRPNQLQRMALKASLITYRSSISHNGTIHSVLTFEPSVFQISLNDVVRALNLNNDFGTFYIVFDTIEEGVYPYMVNDEDDFETFRVECLAMITSYYQRSQLIPEAERQSKRYRVLFSRTNNTA</sequence>
<name>A0A395MGW6_9HYPO</name>
<feature type="compositionally biased region" description="Low complexity" evidence="1">
    <location>
        <begin position="362"/>
        <end position="379"/>
    </location>
</feature>
<feature type="compositionally biased region" description="Basic and acidic residues" evidence="1">
    <location>
        <begin position="131"/>
        <end position="141"/>
    </location>
</feature>
<feature type="region of interest" description="Disordered" evidence="1">
    <location>
        <begin position="227"/>
        <end position="430"/>
    </location>
</feature>
<dbReference type="AlphaFoldDB" id="A0A395MGW6"/>
<feature type="compositionally biased region" description="Polar residues" evidence="1">
    <location>
        <begin position="335"/>
        <end position="353"/>
    </location>
</feature>
<feature type="compositionally biased region" description="Polar residues" evidence="1">
    <location>
        <begin position="390"/>
        <end position="402"/>
    </location>
</feature>
<feature type="compositionally biased region" description="Polar residues" evidence="1">
    <location>
        <begin position="142"/>
        <end position="153"/>
    </location>
</feature>
<dbReference type="Proteomes" id="UP000265631">
    <property type="component" value="Unassembled WGS sequence"/>
</dbReference>
<reference evidence="2 3" key="1">
    <citation type="journal article" date="2018" name="PLoS Pathog.">
        <title>Evolution of structural diversity of trichothecenes, a family of toxins produced by plant pathogenic and entomopathogenic fungi.</title>
        <authorList>
            <person name="Proctor R.H."/>
            <person name="McCormick S.P."/>
            <person name="Kim H.S."/>
            <person name="Cardoza R.E."/>
            <person name="Stanley A.M."/>
            <person name="Lindo L."/>
            <person name="Kelly A."/>
            <person name="Brown D.W."/>
            <person name="Lee T."/>
            <person name="Vaughan M.M."/>
            <person name="Alexander N.J."/>
            <person name="Busman M."/>
            <person name="Gutierrez S."/>
        </authorList>
    </citation>
    <scope>NUCLEOTIDE SEQUENCE [LARGE SCALE GENOMIC DNA]</scope>
    <source>
        <strain evidence="2 3">NRRL 13405</strain>
    </source>
</reference>
<feature type="compositionally biased region" description="Polar residues" evidence="1">
    <location>
        <begin position="412"/>
        <end position="428"/>
    </location>
</feature>
<evidence type="ECO:0000313" key="3">
    <source>
        <dbReference type="Proteomes" id="UP000265631"/>
    </source>
</evidence>
<feature type="compositionally biased region" description="Polar residues" evidence="1">
    <location>
        <begin position="170"/>
        <end position="184"/>
    </location>
</feature>
<proteinExistence type="predicted"/>
<feature type="compositionally biased region" description="Polar residues" evidence="1">
    <location>
        <begin position="290"/>
        <end position="301"/>
    </location>
</feature>
<feature type="region of interest" description="Disordered" evidence="1">
    <location>
        <begin position="116"/>
        <end position="190"/>
    </location>
</feature>
<comment type="caution">
    <text evidence="2">The sequence shown here is derived from an EMBL/GenBank/DDBJ whole genome shotgun (WGS) entry which is preliminary data.</text>
</comment>
<feature type="compositionally biased region" description="Polar residues" evidence="1">
    <location>
        <begin position="118"/>
        <end position="130"/>
    </location>
</feature>
<feature type="compositionally biased region" description="Low complexity" evidence="1">
    <location>
        <begin position="317"/>
        <end position="334"/>
    </location>
</feature>